<dbReference type="CDD" id="cd02603">
    <property type="entry name" value="HAD_sEH-N_like"/>
    <property type="match status" value="1"/>
</dbReference>
<sequence length="211" mass="23101">MAPEAGPRGLLLDWGGVLTSDVFVGFQIFCKEEGIDPLRVRDLFAADPDGRQALVELETGVITEPEFELRLAALLELGPDRATSLVDRVFGSIVAEEEIFEALRIARANGIRTGLLSNSWGIDRYPHDQLPELFDAVVISGHEGVRKPDEAIYEIAIERLALPAGQIVFVDDLPGNLKPARALGMITVHHTSAAQTLDELEQHFAMPLRAN</sequence>
<dbReference type="SUPFAM" id="SSF56784">
    <property type="entry name" value="HAD-like"/>
    <property type="match status" value="1"/>
</dbReference>
<dbReference type="InterPro" id="IPR023198">
    <property type="entry name" value="PGP-like_dom2"/>
</dbReference>
<dbReference type="EMBL" id="CAESAO010000181">
    <property type="protein sequence ID" value="CAB4346983.1"/>
    <property type="molecule type" value="Genomic_DNA"/>
</dbReference>
<dbReference type="InterPro" id="IPR036412">
    <property type="entry name" value="HAD-like_sf"/>
</dbReference>
<dbReference type="NCBIfam" id="TIGR01509">
    <property type="entry name" value="HAD-SF-IA-v3"/>
    <property type="match status" value="1"/>
</dbReference>
<name>A0A6J6A5K0_9ZZZZ</name>
<gene>
    <name evidence="1" type="ORF">UFOPK3522_01532</name>
</gene>
<dbReference type="Pfam" id="PF00702">
    <property type="entry name" value="Hydrolase"/>
    <property type="match status" value="1"/>
</dbReference>
<protein>
    <submittedName>
        <fullName evidence="1">Unannotated protein</fullName>
    </submittedName>
</protein>
<dbReference type="Gene3D" id="3.40.50.1000">
    <property type="entry name" value="HAD superfamily/HAD-like"/>
    <property type="match status" value="1"/>
</dbReference>
<dbReference type="SFLD" id="SFLDG01129">
    <property type="entry name" value="C1.5:_HAD__Beta-PGM__Phosphata"/>
    <property type="match status" value="1"/>
</dbReference>
<reference evidence="1" key="1">
    <citation type="submission" date="2020-05" db="EMBL/GenBank/DDBJ databases">
        <authorList>
            <person name="Chiriac C."/>
            <person name="Salcher M."/>
            <person name="Ghai R."/>
            <person name="Kavagutti S V."/>
        </authorList>
    </citation>
    <scope>NUCLEOTIDE SEQUENCE</scope>
</reference>
<evidence type="ECO:0000313" key="1">
    <source>
        <dbReference type="EMBL" id="CAB4346983.1"/>
    </source>
</evidence>
<dbReference type="PANTHER" id="PTHR47829">
    <property type="entry name" value="HYDROLASE, PUTATIVE (AFU_ORTHOLOGUE AFUA_1G12880)-RELATED"/>
    <property type="match status" value="1"/>
</dbReference>
<organism evidence="1">
    <name type="scientific">freshwater metagenome</name>
    <dbReference type="NCBI Taxonomy" id="449393"/>
    <lineage>
        <taxon>unclassified sequences</taxon>
        <taxon>metagenomes</taxon>
        <taxon>ecological metagenomes</taxon>
    </lineage>
</organism>
<dbReference type="Gene3D" id="1.10.150.240">
    <property type="entry name" value="Putative phosphatase, domain 2"/>
    <property type="match status" value="1"/>
</dbReference>
<dbReference type="InterPro" id="IPR023214">
    <property type="entry name" value="HAD_sf"/>
</dbReference>
<dbReference type="AlphaFoldDB" id="A0A6J6A5K0"/>
<proteinExistence type="predicted"/>
<dbReference type="InterPro" id="IPR006439">
    <property type="entry name" value="HAD-SF_hydro_IA"/>
</dbReference>
<dbReference type="PANTHER" id="PTHR47829:SF1">
    <property type="entry name" value="HAD FAMILY PHOSPHATASE"/>
    <property type="match status" value="1"/>
</dbReference>
<dbReference type="SFLD" id="SFLDS00003">
    <property type="entry name" value="Haloacid_Dehalogenase"/>
    <property type="match status" value="1"/>
</dbReference>
<accession>A0A6J6A5K0</accession>
<dbReference type="InterPro" id="IPR052898">
    <property type="entry name" value="ACAD10-like"/>
</dbReference>